<keyword evidence="2" id="KW-0732">Signal</keyword>
<sequence>MTRARRIALTATVLAGVSSIAGIAQADATPQPETAAGPSCGWQPSTNGGGSMRTNKPMFLRDGPAAACDTMGWDPMSTGQLLWVRCKTRNDSGNTWYYVRPEPPAGEYWDPGWIYSGNVTSVPSGIPSC</sequence>
<feature type="signal peptide" evidence="2">
    <location>
        <begin position="1"/>
        <end position="26"/>
    </location>
</feature>
<feature type="region of interest" description="Disordered" evidence="1">
    <location>
        <begin position="28"/>
        <end position="58"/>
    </location>
</feature>
<keyword evidence="4" id="KW-1185">Reference proteome</keyword>
<feature type="chain" id="PRO_5046281690" description="SH3 domain-containing protein" evidence="2">
    <location>
        <begin position="27"/>
        <end position="129"/>
    </location>
</feature>
<organism evidence="3 4">
    <name type="scientific">Actinomadura yumaensis</name>
    <dbReference type="NCBI Taxonomy" id="111807"/>
    <lineage>
        <taxon>Bacteria</taxon>
        <taxon>Bacillati</taxon>
        <taxon>Actinomycetota</taxon>
        <taxon>Actinomycetes</taxon>
        <taxon>Streptosporangiales</taxon>
        <taxon>Thermomonosporaceae</taxon>
        <taxon>Actinomadura</taxon>
    </lineage>
</organism>
<proteinExistence type="predicted"/>
<dbReference type="RefSeq" id="WP_160826310.1">
    <property type="nucleotide sequence ID" value="NZ_JBHSXE010000001.1"/>
</dbReference>
<evidence type="ECO:0008006" key="5">
    <source>
        <dbReference type="Google" id="ProtNLM"/>
    </source>
</evidence>
<evidence type="ECO:0000313" key="3">
    <source>
        <dbReference type="EMBL" id="MFC6880821.1"/>
    </source>
</evidence>
<comment type="caution">
    <text evidence="3">The sequence shown here is derived from an EMBL/GenBank/DDBJ whole genome shotgun (WGS) entry which is preliminary data.</text>
</comment>
<dbReference type="Proteomes" id="UP001596380">
    <property type="component" value="Unassembled WGS sequence"/>
</dbReference>
<name>A0ABW2CJP3_9ACTN</name>
<evidence type="ECO:0000256" key="2">
    <source>
        <dbReference type="SAM" id="SignalP"/>
    </source>
</evidence>
<gene>
    <name evidence="3" type="ORF">ACFQKB_13725</name>
</gene>
<evidence type="ECO:0000313" key="4">
    <source>
        <dbReference type="Proteomes" id="UP001596380"/>
    </source>
</evidence>
<protein>
    <recommendedName>
        <fullName evidence="5">SH3 domain-containing protein</fullName>
    </recommendedName>
</protein>
<dbReference type="EMBL" id="JBHSXS010000006">
    <property type="protein sequence ID" value="MFC6880821.1"/>
    <property type="molecule type" value="Genomic_DNA"/>
</dbReference>
<reference evidence="4" key="1">
    <citation type="journal article" date="2019" name="Int. J. Syst. Evol. Microbiol.">
        <title>The Global Catalogue of Microorganisms (GCM) 10K type strain sequencing project: providing services to taxonomists for standard genome sequencing and annotation.</title>
        <authorList>
            <consortium name="The Broad Institute Genomics Platform"/>
            <consortium name="The Broad Institute Genome Sequencing Center for Infectious Disease"/>
            <person name="Wu L."/>
            <person name="Ma J."/>
        </authorList>
    </citation>
    <scope>NUCLEOTIDE SEQUENCE [LARGE SCALE GENOMIC DNA]</scope>
    <source>
        <strain evidence="4">JCM 3369</strain>
    </source>
</reference>
<accession>A0ABW2CJP3</accession>
<evidence type="ECO:0000256" key="1">
    <source>
        <dbReference type="SAM" id="MobiDB-lite"/>
    </source>
</evidence>